<reference evidence="9" key="1">
    <citation type="journal article" date="2014" name="Int. J. Syst. Evol. Microbiol.">
        <title>Complete genome of a new Firmicutes species belonging to the dominant human colonic microbiota ('Ruminococcus bicirculans') reveals two chromosomes and a selective capacity to utilize plant glucans.</title>
        <authorList>
            <consortium name="NISC Comparative Sequencing Program"/>
            <person name="Wegmann U."/>
            <person name="Louis P."/>
            <person name="Goesmann A."/>
            <person name="Henrissat B."/>
            <person name="Duncan S.H."/>
            <person name="Flint H.J."/>
        </authorList>
    </citation>
    <scope>NUCLEOTIDE SEQUENCE</scope>
    <source>
        <strain evidence="9">NBRC 108219</strain>
    </source>
</reference>
<keyword evidence="10" id="KW-1185">Reference proteome</keyword>
<keyword evidence="5" id="KW-0720">Serine protease</keyword>
<organism evidence="9 10">
    <name type="scientific">Algimonas ampicilliniresistens</name>
    <dbReference type="NCBI Taxonomy" id="1298735"/>
    <lineage>
        <taxon>Bacteria</taxon>
        <taxon>Pseudomonadati</taxon>
        <taxon>Pseudomonadota</taxon>
        <taxon>Alphaproteobacteria</taxon>
        <taxon>Maricaulales</taxon>
        <taxon>Robiginitomaculaceae</taxon>
        <taxon>Algimonas</taxon>
    </lineage>
</organism>
<dbReference type="NCBIfam" id="TIGR00706">
    <property type="entry name" value="SppA_dom"/>
    <property type="match status" value="1"/>
</dbReference>
<dbReference type="CDD" id="cd07023">
    <property type="entry name" value="S49_Sppa_N_C"/>
    <property type="match status" value="1"/>
</dbReference>
<name>A0ABQ5VBK7_9PROT</name>
<evidence type="ECO:0000313" key="9">
    <source>
        <dbReference type="EMBL" id="GLQ24886.1"/>
    </source>
</evidence>
<evidence type="ECO:0000256" key="5">
    <source>
        <dbReference type="ARBA" id="ARBA00022825"/>
    </source>
</evidence>
<dbReference type="GO" id="GO:0006508">
    <property type="term" value="P:proteolysis"/>
    <property type="evidence" value="ECO:0007669"/>
    <property type="project" value="UniProtKB-KW"/>
</dbReference>
<dbReference type="NCBIfam" id="TIGR00705">
    <property type="entry name" value="SppA_67K"/>
    <property type="match status" value="1"/>
</dbReference>
<gene>
    <name evidence="9" type="primary">sppA</name>
    <name evidence="9" type="ORF">GCM10007853_27600</name>
</gene>
<dbReference type="RefSeq" id="WP_284391835.1">
    <property type="nucleotide sequence ID" value="NZ_BSNK01000002.1"/>
</dbReference>
<keyword evidence="3 9" id="KW-0645">Protease</keyword>
<evidence type="ECO:0000256" key="2">
    <source>
        <dbReference type="ARBA" id="ARBA00008683"/>
    </source>
</evidence>
<comment type="caution">
    <text evidence="9">The sequence shown here is derived from an EMBL/GenBank/DDBJ whole genome shotgun (WGS) entry which is preliminary data.</text>
</comment>
<dbReference type="InterPro" id="IPR002142">
    <property type="entry name" value="Peptidase_S49"/>
</dbReference>
<dbReference type="InterPro" id="IPR029045">
    <property type="entry name" value="ClpP/crotonase-like_dom_sf"/>
</dbReference>
<dbReference type="GO" id="GO:0008233">
    <property type="term" value="F:peptidase activity"/>
    <property type="evidence" value="ECO:0007669"/>
    <property type="project" value="UniProtKB-KW"/>
</dbReference>
<dbReference type="Proteomes" id="UP001161391">
    <property type="component" value="Unassembled WGS sequence"/>
</dbReference>
<proteinExistence type="inferred from homology"/>
<dbReference type="Pfam" id="PF01343">
    <property type="entry name" value="Peptidase_S49"/>
    <property type="match status" value="2"/>
</dbReference>
<dbReference type="InterPro" id="IPR047272">
    <property type="entry name" value="S49_SppA_C"/>
</dbReference>
<dbReference type="SUPFAM" id="SSF52096">
    <property type="entry name" value="ClpP/crotonase"/>
    <property type="match status" value="2"/>
</dbReference>
<comment type="subcellular location">
    <subcellularLocation>
        <location evidence="1">Membrane</location>
    </subcellularLocation>
</comment>
<keyword evidence="6 7" id="KW-0472">Membrane</keyword>
<evidence type="ECO:0000256" key="6">
    <source>
        <dbReference type="ARBA" id="ARBA00023136"/>
    </source>
</evidence>
<evidence type="ECO:0000256" key="3">
    <source>
        <dbReference type="ARBA" id="ARBA00022670"/>
    </source>
</evidence>
<dbReference type="Gene3D" id="3.90.226.10">
    <property type="entry name" value="2-enoyl-CoA Hydratase, Chain A, domain 1"/>
    <property type="match status" value="2"/>
</dbReference>
<dbReference type="InterPro" id="IPR004634">
    <property type="entry name" value="Pept_S49_pIV"/>
</dbReference>
<evidence type="ECO:0000256" key="1">
    <source>
        <dbReference type="ARBA" id="ARBA00004370"/>
    </source>
</evidence>
<dbReference type="InterPro" id="IPR004635">
    <property type="entry name" value="Pept_S49_SppA"/>
</dbReference>
<keyword evidence="4" id="KW-0378">Hydrolase</keyword>
<evidence type="ECO:0000313" key="10">
    <source>
        <dbReference type="Proteomes" id="UP001161391"/>
    </source>
</evidence>
<evidence type="ECO:0000256" key="7">
    <source>
        <dbReference type="SAM" id="Phobius"/>
    </source>
</evidence>
<evidence type="ECO:0000259" key="8">
    <source>
        <dbReference type="Pfam" id="PF01343"/>
    </source>
</evidence>
<reference evidence="9" key="2">
    <citation type="submission" date="2023-01" db="EMBL/GenBank/DDBJ databases">
        <title>Draft genome sequence of Algimonas ampicilliniresistens strain NBRC 108219.</title>
        <authorList>
            <person name="Sun Q."/>
            <person name="Mori K."/>
        </authorList>
    </citation>
    <scope>NUCLEOTIDE SEQUENCE</scope>
    <source>
        <strain evidence="9">NBRC 108219</strain>
    </source>
</reference>
<accession>A0ABQ5VBK7</accession>
<protein>
    <submittedName>
        <fullName evidence="9">Protease</fullName>
    </submittedName>
</protein>
<dbReference type="Gene3D" id="6.20.330.10">
    <property type="match status" value="2"/>
</dbReference>
<dbReference type="InterPro" id="IPR047217">
    <property type="entry name" value="S49_SppA_67K_type_N"/>
</dbReference>
<feature type="domain" description="Peptidase S49" evidence="8">
    <location>
        <begin position="132"/>
        <end position="283"/>
    </location>
</feature>
<dbReference type="CDD" id="cd07018">
    <property type="entry name" value="S49_SppA_67K_type"/>
    <property type="match status" value="1"/>
</dbReference>
<dbReference type="PIRSF" id="PIRSF001217">
    <property type="entry name" value="Protease_4_SppA"/>
    <property type="match status" value="1"/>
</dbReference>
<feature type="transmembrane region" description="Helical" evidence="7">
    <location>
        <begin position="20"/>
        <end position="50"/>
    </location>
</feature>
<dbReference type="EMBL" id="BSNK01000002">
    <property type="protein sequence ID" value="GLQ24886.1"/>
    <property type="molecule type" value="Genomic_DNA"/>
</dbReference>
<keyword evidence="7" id="KW-0812">Transmembrane</keyword>
<dbReference type="PANTHER" id="PTHR33209:SF1">
    <property type="entry name" value="PEPTIDASE S49 DOMAIN-CONTAINING PROTEIN"/>
    <property type="match status" value="1"/>
</dbReference>
<keyword evidence="7" id="KW-1133">Transmembrane helix</keyword>
<evidence type="ECO:0000256" key="4">
    <source>
        <dbReference type="ARBA" id="ARBA00022801"/>
    </source>
</evidence>
<dbReference type="PANTHER" id="PTHR33209">
    <property type="entry name" value="PROTEASE 4"/>
    <property type="match status" value="1"/>
</dbReference>
<comment type="similarity">
    <text evidence="2">Belongs to the peptidase S49 family.</text>
</comment>
<sequence length="604" mass="64565">MADTSPAYSYPQKRLSGTKVFFITILSVVIGLFVFFFLLVMLLASIGAMAAGSDKVTKPIVLEIDLRMPILDAPVGPTLFADSPTSIVGIVQSLDRAKTDDQVKGVFIRGESGGLAPASAEELRLAILDFRASGKFVVTHAQGLNSTSVIPYHAISASDEIWLQASTSMATAGLYSQSEFFGGVMEKIDAEPQFIRHGAYKNAVNTYTEEGYTPEHREATESLITSIFDNTVDNIADDRDLPREDVLRLLATAPHSASDALDAGLIDKLGYLEEMKDWIATKAGDEDTVFKSIADYKPKGNFGKPVIAVVEGQGTILPGSGGGDNIFSPTTNMGGDTLAAGLDSIIDDEDVKAVVFRISSGGGSADASDQIMAAVIRVQDAGKPVVISMGQYAASGGYYIAAPADHIVALPQTITGSIGVFGGKIALEGAFAKIGYNIDGIRVGGDYAGAYNVDEPFTEAQLAGYQRTMDNIYNNFVGIVADGRNMPREAVIEVAEGRVWTGEQALERGLVDELGGFDTALRAAKRLAEMDEDADVRIKRFPRAKTREELFNDLFSGTVSTGRDLETLSALINMPEVQNALKAREALSAQGHELKATLPDFLER</sequence>
<feature type="domain" description="Peptidase S49" evidence="8">
    <location>
        <begin position="379"/>
        <end position="530"/>
    </location>
</feature>